<dbReference type="AlphaFoldDB" id="A0A9N8ZV04"/>
<organism evidence="1 2">
    <name type="scientific">Funneliformis mosseae</name>
    <name type="common">Endomycorrhizal fungus</name>
    <name type="synonym">Glomus mosseae</name>
    <dbReference type="NCBI Taxonomy" id="27381"/>
    <lineage>
        <taxon>Eukaryota</taxon>
        <taxon>Fungi</taxon>
        <taxon>Fungi incertae sedis</taxon>
        <taxon>Mucoromycota</taxon>
        <taxon>Glomeromycotina</taxon>
        <taxon>Glomeromycetes</taxon>
        <taxon>Glomerales</taxon>
        <taxon>Glomeraceae</taxon>
        <taxon>Funneliformis</taxon>
    </lineage>
</organism>
<evidence type="ECO:0000313" key="1">
    <source>
        <dbReference type="EMBL" id="CAG8508161.1"/>
    </source>
</evidence>
<accession>A0A9N8ZV04</accession>
<dbReference type="Proteomes" id="UP000789375">
    <property type="component" value="Unassembled WGS sequence"/>
</dbReference>
<name>A0A9N8ZV04_FUNMO</name>
<proteinExistence type="predicted"/>
<dbReference type="EMBL" id="CAJVPP010000737">
    <property type="protein sequence ID" value="CAG8508161.1"/>
    <property type="molecule type" value="Genomic_DNA"/>
</dbReference>
<sequence length="125" mass="14148">MEISNMLECVWYPTFDSFLFSFPSFPISSNDDSIPTIPKLARVGSSGNISEYAIGYNAEYGPSFGGGWDLSIQNNNLIYSYGPYSYPDCGAFVTRNQYLELEEYEVFQIITLKKESLNSVESRDQ</sequence>
<comment type="caution">
    <text evidence="1">The sequence shown here is derived from an EMBL/GenBank/DDBJ whole genome shotgun (WGS) entry which is preliminary data.</text>
</comment>
<protein>
    <submittedName>
        <fullName evidence="1">5717_t:CDS:1</fullName>
    </submittedName>
</protein>
<reference evidence="1" key="1">
    <citation type="submission" date="2021-06" db="EMBL/GenBank/DDBJ databases">
        <authorList>
            <person name="Kallberg Y."/>
            <person name="Tangrot J."/>
            <person name="Rosling A."/>
        </authorList>
    </citation>
    <scope>NUCLEOTIDE SEQUENCE</scope>
    <source>
        <strain evidence="1">87-6 pot B 2015</strain>
    </source>
</reference>
<keyword evidence="2" id="KW-1185">Reference proteome</keyword>
<gene>
    <name evidence="1" type="ORF">FMOSSE_LOCUS4393</name>
</gene>
<evidence type="ECO:0000313" key="2">
    <source>
        <dbReference type="Proteomes" id="UP000789375"/>
    </source>
</evidence>